<keyword evidence="3 15" id="KW-0575">Peroxidase</keyword>
<evidence type="ECO:0000256" key="11">
    <source>
        <dbReference type="PIRSR" id="PIRSR600823-2"/>
    </source>
</evidence>
<feature type="non-terminal residue" evidence="17">
    <location>
        <position position="1"/>
    </location>
</feature>
<organism evidence="17 18">
    <name type="scientific">Eragrostis curvula</name>
    <name type="common">weeping love grass</name>
    <dbReference type="NCBI Taxonomy" id="38414"/>
    <lineage>
        <taxon>Eukaryota</taxon>
        <taxon>Viridiplantae</taxon>
        <taxon>Streptophyta</taxon>
        <taxon>Embryophyta</taxon>
        <taxon>Tracheophyta</taxon>
        <taxon>Spermatophyta</taxon>
        <taxon>Magnoliopsida</taxon>
        <taxon>Liliopsida</taxon>
        <taxon>Poales</taxon>
        <taxon>Poaceae</taxon>
        <taxon>PACMAD clade</taxon>
        <taxon>Chloridoideae</taxon>
        <taxon>Eragrostideae</taxon>
        <taxon>Eragrostidinae</taxon>
        <taxon>Eragrostis</taxon>
    </lineage>
</organism>
<dbReference type="InterPro" id="IPR000823">
    <property type="entry name" value="Peroxidase_pln"/>
</dbReference>
<keyword evidence="18" id="KW-1185">Reference proteome</keyword>
<evidence type="ECO:0000256" key="3">
    <source>
        <dbReference type="ARBA" id="ARBA00022559"/>
    </source>
</evidence>
<evidence type="ECO:0000256" key="1">
    <source>
        <dbReference type="ARBA" id="ARBA00000189"/>
    </source>
</evidence>
<evidence type="ECO:0000256" key="6">
    <source>
        <dbReference type="ARBA" id="ARBA00022837"/>
    </source>
</evidence>
<protein>
    <recommendedName>
        <fullName evidence="15">Peroxidase</fullName>
        <ecNumber evidence="15">1.11.1.7</ecNumber>
    </recommendedName>
</protein>
<comment type="cofactor">
    <cofactor evidence="12 15">
        <name>heme b</name>
        <dbReference type="ChEBI" id="CHEBI:60344"/>
    </cofactor>
    <text evidence="12 15">Binds 1 heme b (iron(II)-protoporphyrin IX) group per subunit.</text>
</comment>
<evidence type="ECO:0000256" key="12">
    <source>
        <dbReference type="PIRSR" id="PIRSR600823-3"/>
    </source>
</evidence>
<dbReference type="EMBL" id="RWGY01000005">
    <property type="protein sequence ID" value="TVU43110.1"/>
    <property type="molecule type" value="Genomic_DNA"/>
</dbReference>
<feature type="site" description="Transition state stabilizer" evidence="13">
    <location>
        <position position="79"/>
    </location>
</feature>
<evidence type="ECO:0000256" key="8">
    <source>
        <dbReference type="ARBA" id="ARBA00023004"/>
    </source>
</evidence>
<feature type="binding site" evidence="12">
    <location>
        <position position="269"/>
    </location>
    <ligand>
        <name>Ca(2+)</name>
        <dbReference type="ChEBI" id="CHEBI:29108"/>
        <label>2</label>
    </ligand>
</feature>
<feature type="disulfide bond" evidence="14">
    <location>
        <begin position="242"/>
        <end position="251"/>
    </location>
</feature>
<feature type="chain" id="PRO_5023968455" description="Peroxidase" evidence="15">
    <location>
        <begin position="22"/>
        <end position="362"/>
    </location>
</feature>
<dbReference type="OrthoDB" id="2113341at2759"/>
<evidence type="ECO:0000256" key="7">
    <source>
        <dbReference type="ARBA" id="ARBA00023002"/>
    </source>
</evidence>
<dbReference type="PROSITE" id="PS50873">
    <property type="entry name" value="PEROXIDASE_4"/>
    <property type="match status" value="1"/>
</dbReference>
<comment type="similarity">
    <text evidence="15">Belongs to the peroxidase family. Classical plant (class III) peroxidase subfamily.</text>
</comment>
<keyword evidence="14" id="KW-1015">Disulfide bond</keyword>
<dbReference type="SUPFAM" id="SSF48113">
    <property type="entry name" value="Heme-dependent peroxidases"/>
    <property type="match status" value="1"/>
</dbReference>
<comment type="catalytic activity">
    <reaction evidence="1 15">
        <text>2 a phenolic donor + H2O2 = 2 a phenolic radical donor + 2 H2O</text>
        <dbReference type="Rhea" id="RHEA:56136"/>
        <dbReference type="ChEBI" id="CHEBI:15377"/>
        <dbReference type="ChEBI" id="CHEBI:16240"/>
        <dbReference type="ChEBI" id="CHEBI:139520"/>
        <dbReference type="ChEBI" id="CHEBI:139521"/>
        <dbReference type="EC" id="1.11.1.7"/>
    </reaction>
</comment>
<keyword evidence="15" id="KW-0732">Signal</keyword>
<comment type="caution">
    <text evidence="17">The sequence shown here is derived from an EMBL/GenBank/DDBJ whole genome shotgun (WGS) entry which is preliminary data.</text>
</comment>
<comment type="cofactor">
    <cofactor evidence="12 15">
        <name>Ca(2+)</name>
        <dbReference type="ChEBI" id="CHEBI:29108"/>
    </cofactor>
    <text evidence="12 15">Binds 2 calcium ions per subunit.</text>
</comment>
<feature type="binding site" evidence="11">
    <location>
        <position position="204"/>
    </location>
    <ligand>
        <name>substrate</name>
    </ligand>
</feature>
<feature type="binding site" evidence="12">
    <location>
        <position position="262"/>
    </location>
    <ligand>
        <name>Ca(2+)</name>
        <dbReference type="ChEBI" id="CHEBI:29108"/>
        <label>2</label>
    </ligand>
</feature>
<evidence type="ECO:0000256" key="9">
    <source>
        <dbReference type="ARBA" id="ARBA00023324"/>
    </source>
</evidence>
<sequence length="362" mass="39461">MARSSRVGGALSFVLLVSILAVVPSPDLSIPMNPTDVAGGRILSPDFYKDSCPQLEGIVKRAVQATFSVDISIATGLLRIHYHDCVTQVQLQPINVNSLLIIHNMTDYFFISRDATLPCFFKERTASRLYNSTTNLHAGALQLIERIRIQAQQQCGPSIVSCTDITALATREGVIATGGPAYAVNLGQLDSLGPASLAEVYMLPSAWVSSYSELLENFSQWNFSDVHLVALSGAHTLGSAQCIAFRDLDDCARHPWRKQSLDSTPKRFDNQYYVGILNGQGVLSSDRVLAQDSRSLAPVKLFARDQGMFFQAFGEAMFRLSSLRKHHGGEVRNISCFVPNSSRRPLARTGVADDGEGHAALA</sequence>
<keyword evidence="4 15" id="KW-0349">Heme</keyword>
<dbReference type="Gene3D" id="1.10.520.10">
    <property type="match status" value="1"/>
</dbReference>
<dbReference type="PRINTS" id="PR00461">
    <property type="entry name" value="PLPEROXIDASE"/>
</dbReference>
<feature type="disulfide bond" evidence="14">
    <location>
        <begin position="52"/>
        <end position="155"/>
    </location>
</feature>
<dbReference type="GO" id="GO:0020037">
    <property type="term" value="F:heme binding"/>
    <property type="evidence" value="ECO:0007669"/>
    <property type="project" value="UniProtKB-UniRule"/>
</dbReference>
<keyword evidence="8 12" id="KW-0408">Iron</keyword>
<evidence type="ECO:0000256" key="10">
    <source>
        <dbReference type="PIRSR" id="PIRSR600823-1"/>
    </source>
</evidence>
<evidence type="ECO:0000256" key="13">
    <source>
        <dbReference type="PIRSR" id="PIRSR600823-4"/>
    </source>
</evidence>
<dbReference type="GO" id="GO:0042744">
    <property type="term" value="P:hydrogen peroxide catabolic process"/>
    <property type="evidence" value="ECO:0007669"/>
    <property type="project" value="UniProtKB-KW"/>
</dbReference>
<feature type="binding site" evidence="12">
    <location>
        <position position="264"/>
    </location>
    <ligand>
        <name>Ca(2+)</name>
        <dbReference type="ChEBI" id="CHEBI:29108"/>
        <label>2</label>
    </ligand>
</feature>
<dbReference type="GO" id="GO:0140825">
    <property type="term" value="F:lactoperoxidase activity"/>
    <property type="evidence" value="ECO:0007669"/>
    <property type="project" value="UniProtKB-EC"/>
</dbReference>
<gene>
    <name evidence="17" type="ORF">EJB05_09549</name>
</gene>
<evidence type="ECO:0000256" key="15">
    <source>
        <dbReference type="RuleBase" id="RU362060"/>
    </source>
</evidence>
<feature type="active site" description="Proton acceptor" evidence="10">
    <location>
        <position position="83"/>
    </location>
</feature>
<dbReference type="PANTHER" id="PTHR31517">
    <property type="match status" value="1"/>
</dbReference>
<keyword evidence="15" id="KW-0964">Secreted</keyword>
<dbReference type="GO" id="GO:0046872">
    <property type="term" value="F:metal ion binding"/>
    <property type="evidence" value="ECO:0007669"/>
    <property type="project" value="UniProtKB-UniRule"/>
</dbReference>
<dbReference type="InterPro" id="IPR010255">
    <property type="entry name" value="Haem_peroxidase_sf"/>
</dbReference>
<dbReference type="GO" id="GO:0006979">
    <property type="term" value="P:response to oxidative stress"/>
    <property type="evidence" value="ECO:0007669"/>
    <property type="project" value="UniProtKB-UniRule"/>
</dbReference>
<dbReference type="Gene3D" id="1.10.420.10">
    <property type="entry name" value="Peroxidase, domain 2"/>
    <property type="match status" value="2"/>
</dbReference>
<evidence type="ECO:0000256" key="4">
    <source>
        <dbReference type="ARBA" id="ARBA00022617"/>
    </source>
</evidence>
<dbReference type="GO" id="GO:0005576">
    <property type="term" value="C:extracellular region"/>
    <property type="evidence" value="ECO:0007669"/>
    <property type="project" value="UniProtKB-SubCell"/>
</dbReference>
<keyword evidence="9 15" id="KW-0376">Hydrogen peroxide</keyword>
<comment type="subcellular location">
    <subcellularLocation>
        <location evidence="2 15">Secreted</location>
    </subcellularLocation>
</comment>
<evidence type="ECO:0000256" key="5">
    <source>
        <dbReference type="ARBA" id="ARBA00022723"/>
    </source>
</evidence>
<evidence type="ECO:0000259" key="16">
    <source>
        <dbReference type="PROSITE" id="PS50873"/>
    </source>
</evidence>
<evidence type="ECO:0000313" key="17">
    <source>
        <dbReference type="EMBL" id="TVU43110.1"/>
    </source>
</evidence>
<reference evidence="17 18" key="1">
    <citation type="journal article" date="2019" name="Sci. Rep.">
        <title>A high-quality genome of Eragrostis curvula grass provides insights into Poaceae evolution and supports new strategies to enhance forage quality.</title>
        <authorList>
            <person name="Carballo J."/>
            <person name="Santos B.A.C.M."/>
            <person name="Zappacosta D."/>
            <person name="Garbus I."/>
            <person name="Selva J.P."/>
            <person name="Gallo C.A."/>
            <person name="Diaz A."/>
            <person name="Albertini E."/>
            <person name="Caccamo M."/>
            <person name="Echenique V."/>
        </authorList>
    </citation>
    <scope>NUCLEOTIDE SEQUENCE [LARGE SCALE GENOMIC DNA]</scope>
    <source>
        <strain evidence="18">cv. Victoria</strain>
        <tissue evidence="17">Leaf</tissue>
    </source>
</reference>
<dbReference type="InterPro" id="IPR002016">
    <property type="entry name" value="Haem_peroxidase"/>
</dbReference>
<keyword evidence="7 15" id="KW-0560">Oxidoreductase</keyword>
<dbReference type="PANTHER" id="PTHR31517:SF51">
    <property type="entry name" value="PEROXIDASE 55"/>
    <property type="match status" value="1"/>
</dbReference>
<dbReference type="Proteomes" id="UP000324897">
    <property type="component" value="Unassembled WGS sequence"/>
</dbReference>
<dbReference type="Gramene" id="TVU43110">
    <property type="protein sequence ID" value="TVU43110"/>
    <property type="gene ID" value="EJB05_09549"/>
</dbReference>
<proteinExistence type="inferred from homology"/>
<feature type="domain" description="Plant heme peroxidase family profile" evidence="16">
    <location>
        <begin position="42"/>
        <end position="339"/>
    </location>
</feature>
<keyword evidence="6 12" id="KW-0106">Calcium</keyword>
<dbReference type="AlphaFoldDB" id="A0A5J9W6W6"/>
<accession>A0A5J9W6W6</accession>
<name>A0A5J9W6W6_9POAL</name>
<feature type="disulfide bond" evidence="14">
    <location>
        <begin position="162"/>
        <end position="336"/>
    </location>
</feature>
<keyword evidence="5 12" id="KW-0479">Metal-binding</keyword>
<comment type="function">
    <text evidence="15">Removal of H(2)O(2), oxidation of toxic reductants, biosynthesis and degradation of lignin, suberization, auxin catabolism, response to environmental stresses such as wounding, pathogen attack and oxidative stress.</text>
</comment>
<feature type="binding site" description="axial binding residue" evidence="12">
    <location>
        <position position="235"/>
    </location>
    <ligand>
        <name>heme b</name>
        <dbReference type="ChEBI" id="CHEBI:60344"/>
    </ligand>
    <ligandPart>
        <name>Fe</name>
        <dbReference type="ChEBI" id="CHEBI:18248"/>
    </ligandPart>
</feature>
<dbReference type="PRINTS" id="PR00458">
    <property type="entry name" value="PEROXIDASE"/>
</dbReference>
<feature type="binding site" evidence="12">
    <location>
        <position position="123"/>
    </location>
    <ligand>
        <name>Ca(2+)</name>
        <dbReference type="ChEBI" id="CHEBI:29108"/>
        <label>1</label>
    </ligand>
</feature>
<evidence type="ECO:0000313" key="18">
    <source>
        <dbReference type="Proteomes" id="UP000324897"/>
    </source>
</evidence>
<feature type="binding site" evidence="12">
    <location>
        <position position="98"/>
    </location>
    <ligand>
        <name>Ca(2+)</name>
        <dbReference type="ChEBI" id="CHEBI:29108"/>
        <label>1</label>
    </ligand>
</feature>
<dbReference type="EC" id="1.11.1.7" evidence="15"/>
<feature type="binding site" evidence="12">
    <location>
        <position position="236"/>
    </location>
    <ligand>
        <name>Ca(2+)</name>
        <dbReference type="ChEBI" id="CHEBI:29108"/>
        <label>2</label>
    </ligand>
</feature>
<evidence type="ECO:0000256" key="2">
    <source>
        <dbReference type="ARBA" id="ARBA00004613"/>
    </source>
</evidence>
<dbReference type="Pfam" id="PF00141">
    <property type="entry name" value="peroxidase"/>
    <property type="match status" value="1"/>
</dbReference>
<feature type="signal peptide" evidence="15">
    <location>
        <begin position="1"/>
        <end position="21"/>
    </location>
</feature>
<feature type="binding site" evidence="12">
    <location>
        <position position="84"/>
    </location>
    <ligand>
        <name>Ca(2+)</name>
        <dbReference type="ChEBI" id="CHEBI:29108"/>
        <label>1</label>
    </ligand>
</feature>
<evidence type="ECO:0000256" key="14">
    <source>
        <dbReference type="PIRSR" id="PIRSR600823-5"/>
    </source>
</evidence>